<evidence type="ECO:0000256" key="6">
    <source>
        <dbReference type="PIRSR" id="PIRSR602678-1"/>
    </source>
</evidence>
<dbReference type="NCBIfam" id="TIGR00486">
    <property type="entry name" value="YbgI_SA1388"/>
    <property type="match status" value="1"/>
</dbReference>
<dbReference type="InterPro" id="IPR015867">
    <property type="entry name" value="N-reg_PII/ATP_PRibTrfase_C"/>
</dbReference>
<dbReference type="InterPro" id="IPR036069">
    <property type="entry name" value="DUF34/NIF3_sf"/>
</dbReference>
<dbReference type="Gene3D" id="3.40.1390.30">
    <property type="entry name" value="NIF3 (NGG1p interacting factor 3)-like"/>
    <property type="match status" value="1"/>
</dbReference>
<evidence type="ECO:0000256" key="5">
    <source>
        <dbReference type="PIRNR" id="PIRNR037489"/>
    </source>
</evidence>
<evidence type="ECO:0000256" key="2">
    <source>
        <dbReference type="ARBA" id="ARBA00011643"/>
    </source>
</evidence>
<comment type="similarity">
    <text evidence="1 5">Belongs to the GTP cyclohydrolase I type 2/NIF3 family.</text>
</comment>
<dbReference type="InterPro" id="IPR017221">
    <property type="entry name" value="DUF34/NIF3_bac"/>
</dbReference>
<keyword evidence="4 5" id="KW-0479">Metal-binding</keyword>
<feature type="binding site" evidence="6">
    <location>
        <position position="331"/>
    </location>
    <ligand>
        <name>a divalent metal cation</name>
        <dbReference type="ChEBI" id="CHEBI:60240"/>
        <label>1</label>
    </ligand>
</feature>
<gene>
    <name evidence="7" type="ordered locus">Palpr_0741</name>
</gene>
<feature type="binding site" evidence="6">
    <location>
        <position position="103"/>
    </location>
    <ligand>
        <name>a divalent metal cation</name>
        <dbReference type="ChEBI" id="CHEBI:60240"/>
        <label>1</label>
    </ligand>
</feature>
<dbReference type="eggNOG" id="COG0327">
    <property type="taxonomic scope" value="Bacteria"/>
</dbReference>
<dbReference type="GO" id="GO:0046872">
    <property type="term" value="F:metal ion binding"/>
    <property type="evidence" value="ECO:0007669"/>
    <property type="project" value="UniProtKB-UniRule"/>
</dbReference>
<keyword evidence="8" id="KW-1185">Reference proteome</keyword>
<dbReference type="RefSeq" id="WP_013444266.1">
    <property type="nucleotide sequence ID" value="NC_014734.1"/>
</dbReference>
<evidence type="ECO:0000313" key="7">
    <source>
        <dbReference type="EMBL" id="ADQ78897.1"/>
    </source>
</evidence>
<evidence type="ECO:0000256" key="3">
    <source>
        <dbReference type="ARBA" id="ARBA00022112"/>
    </source>
</evidence>
<comment type="subunit">
    <text evidence="2">Homohexamer.</text>
</comment>
<dbReference type="GO" id="GO:0005737">
    <property type="term" value="C:cytoplasm"/>
    <property type="evidence" value="ECO:0007669"/>
    <property type="project" value="TreeGrafter"/>
</dbReference>
<protein>
    <recommendedName>
        <fullName evidence="3 5">GTP cyclohydrolase 1 type 2 homolog</fullName>
    </recommendedName>
</protein>
<feature type="binding site" evidence="6">
    <location>
        <position position="65"/>
    </location>
    <ligand>
        <name>a divalent metal cation</name>
        <dbReference type="ChEBI" id="CHEBI:60240"/>
        <label>1</label>
    </ligand>
</feature>
<evidence type="ECO:0000313" key="8">
    <source>
        <dbReference type="Proteomes" id="UP000008718"/>
    </source>
</evidence>
<sequence>MIVKSVCELIEEVAPLSLQESYDNAGLLVGDPQMEVTAVLVCIDITEEVIEEAIQKKCNLIISHHPLIFTGLKRITGQNLVQRCVIKAIKHDICIYAAHTNLDNVLSGVSGKMAEKLGLTNLQILQPKQNLLLKLVTYVPNSHVSEVKQALFQAGAGVIGNYDSCSFSVEGSGTFRANEKANPFVGSINNLHTESEIRLEVILPEYQKYKVLESLLKVHPYEEPAYDFIALQNAWNQVGAGIVGELADPEDESFFLNRLKQVFNVQSIRHTNLFEKKIKRVALCGGAGSSFLPDAIQAKADVYISGDFKYHEFFDYQKQILIADIGHFESEQFTKDIFFEIITKKMPTFAVQISDSKTNPINYL</sequence>
<reference key="1">
    <citation type="submission" date="2010-11" db="EMBL/GenBank/DDBJ databases">
        <title>The complete genome of Paludibacter propionicigenes DSM 17365.</title>
        <authorList>
            <consortium name="US DOE Joint Genome Institute (JGI-PGF)"/>
            <person name="Lucas S."/>
            <person name="Copeland A."/>
            <person name="Lapidus A."/>
            <person name="Bruce D."/>
            <person name="Goodwin L."/>
            <person name="Pitluck S."/>
            <person name="Kyrpides N."/>
            <person name="Mavromatis K."/>
            <person name="Ivanova N."/>
            <person name="Munk A.C."/>
            <person name="Brettin T."/>
            <person name="Detter J.C."/>
            <person name="Han C."/>
            <person name="Tapia R."/>
            <person name="Land M."/>
            <person name="Hauser L."/>
            <person name="Markowitz V."/>
            <person name="Cheng J.-F."/>
            <person name="Hugenholtz P."/>
            <person name="Woyke T."/>
            <person name="Wu D."/>
            <person name="Gronow S."/>
            <person name="Wellnitz S."/>
            <person name="Brambilla E."/>
            <person name="Klenk H.-P."/>
            <person name="Eisen J.A."/>
        </authorList>
    </citation>
    <scope>NUCLEOTIDE SEQUENCE</scope>
    <source>
        <strain>WB4</strain>
    </source>
</reference>
<name>E4T2F3_PALPW</name>
<dbReference type="SUPFAM" id="SSF102705">
    <property type="entry name" value="NIF3 (NGG1p interacting factor 3)-like"/>
    <property type="match status" value="1"/>
</dbReference>
<dbReference type="EMBL" id="CP002345">
    <property type="protein sequence ID" value="ADQ78897.1"/>
    <property type="molecule type" value="Genomic_DNA"/>
</dbReference>
<dbReference type="STRING" id="694427.Palpr_0741"/>
<dbReference type="PANTHER" id="PTHR13799:SF14">
    <property type="entry name" value="GTP CYCLOHYDROLASE 1 TYPE 2 HOMOLOG"/>
    <property type="match status" value="1"/>
</dbReference>
<evidence type="ECO:0000256" key="4">
    <source>
        <dbReference type="ARBA" id="ARBA00022723"/>
    </source>
</evidence>
<dbReference type="PANTHER" id="PTHR13799">
    <property type="entry name" value="NGG1 INTERACTING FACTOR 3"/>
    <property type="match status" value="1"/>
</dbReference>
<dbReference type="PIRSF" id="PIRSF037489">
    <property type="entry name" value="UCP037489_NIF3_YqfO"/>
    <property type="match status" value="1"/>
</dbReference>
<dbReference type="InterPro" id="IPR002678">
    <property type="entry name" value="DUF34/NIF3"/>
</dbReference>
<dbReference type="Proteomes" id="UP000008718">
    <property type="component" value="Chromosome"/>
</dbReference>
<feature type="binding site" evidence="6">
    <location>
        <position position="327"/>
    </location>
    <ligand>
        <name>a divalent metal cation</name>
        <dbReference type="ChEBI" id="CHEBI:60240"/>
        <label>1</label>
    </ligand>
</feature>
<proteinExistence type="inferred from homology"/>
<dbReference type="Gene3D" id="3.30.70.120">
    <property type="match status" value="1"/>
</dbReference>
<reference evidence="7 8" key="2">
    <citation type="journal article" date="2011" name="Stand. Genomic Sci.">
        <title>Complete genome sequence of Paludibacter propionicigenes type strain (WB4).</title>
        <authorList>
            <person name="Gronow S."/>
            <person name="Munk C."/>
            <person name="Lapidus A."/>
            <person name="Nolan M."/>
            <person name="Lucas S."/>
            <person name="Hammon N."/>
            <person name="Deshpande S."/>
            <person name="Cheng J.F."/>
            <person name="Tapia R."/>
            <person name="Han C."/>
            <person name="Goodwin L."/>
            <person name="Pitluck S."/>
            <person name="Liolios K."/>
            <person name="Ivanova N."/>
            <person name="Mavromatis K."/>
            <person name="Mikhailova N."/>
            <person name="Pati A."/>
            <person name="Chen A."/>
            <person name="Palaniappan K."/>
            <person name="Land M."/>
            <person name="Hauser L."/>
            <person name="Chang Y.J."/>
            <person name="Jeffries C.D."/>
            <person name="Brambilla E."/>
            <person name="Rohde M."/>
            <person name="Goker M."/>
            <person name="Detter J.C."/>
            <person name="Woyke T."/>
            <person name="Bristow J."/>
            <person name="Eisen J.A."/>
            <person name="Markowitz V."/>
            <person name="Hugenholtz P."/>
            <person name="Kyrpides N.C."/>
            <person name="Klenk H.P."/>
        </authorList>
    </citation>
    <scope>NUCLEOTIDE SEQUENCE [LARGE SCALE GENOMIC DNA]</scope>
    <source>
        <strain evidence="8">DSM 17365 / JCM 13257 / WB4</strain>
    </source>
</reference>
<dbReference type="AlphaFoldDB" id="E4T2F3"/>
<dbReference type="HOGENOM" id="CLU_037423_1_0_10"/>
<organism evidence="7 8">
    <name type="scientific">Paludibacter propionicigenes (strain DSM 17365 / JCM 13257 / WB4)</name>
    <dbReference type="NCBI Taxonomy" id="694427"/>
    <lineage>
        <taxon>Bacteria</taxon>
        <taxon>Pseudomonadati</taxon>
        <taxon>Bacteroidota</taxon>
        <taxon>Bacteroidia</taxon>
        <taxon>Bacteroidales</taxon>
        <taxon>Paludibacteraceae</taxon>
        <taxon>Paludibacter</taxon>
    </lineage>
</organism>
<evidence type="ECO:0000256" key="1">
    <source>
        <dbReference type="ARBA" id="ARBA00006964"/>
    </source>
</evidence>
<dbReference type="OrthoDB" id="9792792at2"/>
<dbReference type="FunFam" id="3.40.1390.30:FF:000001">
    <property type="entry name" value="GTP cyclohydrolase 1 type 2"/>
    <property type="match status" value="1"/>
</dbReference>
<feature type="binding site" evidence="6">
    <location>
        <position position="64"/>
    </location>
    <ligand>
        <name>a divalent metal cation</name>
        <dbReference type="ChEBI" id="CHEBI:60240"/>
        <label>2</label>
    </ligand>
</feature>
<accession>E4T2F3</accession>
<dbReference type="FunFam" id="3.30.70.120:FF:000006">
    <property type="entry name" value="GTP cyclohydrolase 1 type 2 homolog"/>
    <property type="match status" value="1"/>
</dbReference>
<dbReference type="KEGG" id="ppn:Palpr_0741"/>
<dbReference type="Pfam" id="PF01784">
    <property type="entry name" value="DUF34_NIF3"/>
    <property type="match status" value="1"/>
</dbReference>